<evidence type="ECO:0000313" key="2">
    <source>
        <dbReference type="Proteomes" id="UP001175000"/>
    </source>
</evidence>
<dbReference type="EMBL" id="JAULSU010000004">
    <property type="protein sequence ID" value="KAK0619370.1"/>
    <property type="molecule type" value="Genomic_DNA"/>
</dbReference>
<dbReference type="AlphaFoldDB" id="A0AA40BZM1"/>
<reference evidence="1" key="1">
    <citation type="submission" date="2023-06" db="EMBL/GenBank/DDBJ databases">
        <title>Genome-scale phylogeny and comparative genomics of the fungal order Sordariales.</title>
        <authorList>
            <consortium name="Lawrence Berkeley National Laboratory"/>
            <person name="Hensen N."/>
            <person name="Bonometti L."/>
            <person name="Westerberg I."/>
            <person name="Brannstrom I.O."/>
            <person name="Guillou S."/>
            <person name="Cros-Aarteil S."/>
            <person name="Calhoun S."/>
            <person name="Haridas S."/>
            <person name="Kuo A."/>
            <person name="Mondo S."/>
            <person name="Pangilinan J."/>
            <person name="Riley R."/>
            <person name="Labutti K."/>
            <person name="Andreopoulos B."/>
            <person name="Lipzen A."/>
            <person name="Chen C."/>
            <person name="Yanf M."/>
            <person name="Daum C."/>
            <person name="Ng V."/>
            <person name="Clum A."/>
            <person name="Steindorff A."/>
            <person name="Ohm R."/>
            <person name="Martin F."/>
            <person name="Silar P."/>
            <person name="Natvig D."/>
            <person name="Lalanne C."/>
            <person name="Gautier V."/>
            <person name="Ament-Velasquez S.L."/>
            <person name="Kruys A."/>
            <person name="Hutchinson M.I."/>
            <person name="Powell A.J."/>
            <person name="Barry K."/>
            <person name="Miller A.N."/>
            <person name="Grigoriev I.V."/>
            <person name="Debuchy R."/>
            <person name="Gladieux P."/>
            <person name="Thoren M.H."/>
            <person name="Johannesson H."/>
        </authorList>
    </citation>
    <scope>NUCLEOTIDE SEQUENCE</scope>
    <source>
        <strain evidence="1">CBS 606.72</strain>
    </source>
</reference>
<dbReference type="Proteomes" id="UP001175000">
    <property type="component" value="Unassembled WGS sequence"/>
</dbReference>
<proteinExistence type="predicted"/>
<name>A0AA40BZM1_9PEZI</name>
<gene>
    <name evidence="1" type="ORF">B0T14DRAFT_207258</name>
</gene>
<keyword evidence="2" id="KW-1185">Reference proteome</keyword>
<protein>
    <submittedName>
        <fullName evidence="1">Uncharacterized protein</fullName>
    </submittedName>
</protein>
<sequence>MGAHQPSFSPPNIIGTFGYTTHRCLHIHISPKSRKMRFSFKEALKTVLRISPDGPTYRDASEYFESVEKDARSTFPNVSERAIKWMVHESYPSYHRAFSLGKAAWYKYLGLPKAYPDSILYIGLDLDIVSLWSNSSQQCSRFIPREDFTPSMYRDYIKCVQKMREEFGAEPLPRYILEAEEGLGASSSSSSALGEMHVVVVEMMKGYCGFAEDPFDDASAVEG</sequence>
<evidence type="ECO:0000313" key="1">
    <source>
        <dbReference type="EMBL" id="KAK0619370.1"/>
    </source>
</evidence>
<comment type="caution">
    <text evidence="1">The sequence shown here is derived from an EMBL/GenBank/DDBJ whole genome shotgun (WGS) entry which is preliminary data.</text>
</comment>
<organism evidence="1 2">
    <name type="scientific">Immersiella caudata</name>
    <dbReference type="NCBI Taxonomy" id="314043"/>
    <lineage>
        <taxon>Eukaryota</taxon>
        <taxon>Fungi</taxon>
        <taxon>Dikarya</taxon>
        <taxon>Ascomycota</taxon>
        <taxon>Pezizomycotina</taxon>
        <taxon>Sordariomycetes</taxon>
        <taxon>Sordariomycetidae</taxon>
        <taxon>Sordariales</taxon>
        <taxon>Lasiosphaeriaceae</taxon>
        <taxon>Immersiella</taxon>
    </lineage>
</organism>
<accession>A0AA40BZM1</accession>